<keyword evidence="3" id="KW-1185">Reference proteome</keyword>
<protein>
    <submittedName>
        <fullName evidence="2">Uncharacterized protein</fullName>
    </submittedName>
</protein>
<accession>A0AAD5KJZ6</accession>
<evidence type="ECO:0000313" key="3">
    <source>
        <dbReference type="Proteomes" id="UP001209540"/>
    </source>
</evidence>
<sequence>MIIEYKRINPNCDDDIDDDYNEVESEDLETHLDGVDALREESENSNNNSNISDDAVDGIEITPEQQREKERNKYKLIQAFWNYQQSKKPWRPRKIEENTVYNGMIGHYENWIDLTPAVFKKWNHPDELDIDVLDINRKSVLYSTLGFTIRDQG</sequence>
<reference evidence="2" key="1">
    <citation type="journal article" date="2022" name="IScience">
        <title>Evolution of zygomycete secretomes and the origins of terrestrial fungal ecologies.</title>
        <authorList>
            <person name="Chang Y."/>
            <person name="Wang Y."/>
            <person name="Mondo S."/>
            <person name="Ahrendt S."/>
            <person name="Andreopoulos W."/>
            <person name="Barry K."/>
            <person name="Beard J."/>
            <person name="Benny G.L."/>
            <person name="Blankenship S."/>
            <person name="Bonito G."/>
            <person name="Cuomo C."/>
            <person name="Desiro A."/>
            <person name="Gervers K.A."/>
            <person name="Hundley H."/>
            <person name="Kuo A."/>
            <person name="LaButti K."/>
            <person name="Lang B.F."/>
            <person name="Lipzen A."/>
            <person name="O'Donnell K."/>
            <person name="Pangilinan J."/>
            <person name="Reynolds N."/>
            <person name="Sandor L."/>
            <person name="Smith M.E."/>
            <person name="Tsang A."/>
            <person name="Grigoriev I.V."/>
            <person name="Stajich J.E."/>
            <person name="Spatafora J.W."/>
        </authorList>
    </citation>
    <scope>NUCLEOTIDE SEQUENCE</scope>
    <source>
        <strain evidence="2">RSA 2281</strain>
    </source>
</reference>
<comment type="caution">
    <text evidence="2">The sequence shown here is derived from an EMBL/GenBank/DDBJ whole genome shotgun (WGS) entry which is preliminary data.</text>
</comment>
<evidence type="ECO:0000256" key="1">
    <source>
        <dbReference type="SAM" id="MobiDB-lite"/>
    </source>
</evidence>
<proteinExistence type="predicted"/>
<feature type="region of interest" description="Disordered" evidence="1">
    <location>
        <begin position="37"/>
        <end position="68"/>
    </location>
</feature>
<gene>
    <name evidence="2" type="ORF">BDA99DRAFT_568696</name>
</gene>
<dbReference type="Proteomes" id="UP001209540">
    <property type="component" value="Unassembled WGS sequence"/>
</dbReference>
<dbReference type="AlphaFoldDB" id="A0AAD5KJZ6"/>
<dbReference type="EMBL" id="JAIXMP010000004">
    <property type="protein sequence ID" value="KAI9274473.1"/>
    <property type="molecule type" value="Genomic_DNA"/>
</dbReference>
<evidence type="ECO:0000313" key="2">
    <source>
        <dbReference type="EMBL" id="KAI9274473.1"/>
    </source>
</evidence>
<organism evidence="2 3">
    <name type="scientific">Phascolomyces articulosus</name>
    <dbReference type="NCBI Taxonomy" id="60185"/>
    <lineage>
        <taxon>Eukaryota</taxon>
        <taxon>Fungi</taxon>
        <taxon>Fungi incertae sedis</taxon>
        <taxon>Mucoromycota</taxon>
        <taxon>Mucoromycotina</taxon>
        <taxon>Mucoromycetes</taxon>
        <taxon>Mucorales</taxon>
        <taxon>Lichtheimiaceae</taxon>
        <taxon>Phascolomyces</taxon>
    </lineage>
</organism>
<reference evidence="2" key="2">
    <citation type="submission" date="2023-02" db="EMBL/GenBank/DDBJ databases">
        <authorList>
            <consortium name="DOE Joint Genome Institute"/>
            <person name="Mondo S.J."/>
            <person name="Chang Y."/>
            <person name="Wang Y."/>
            <person name="Ahrendt S."/>
            <person name="Andreopoulos W."/>
            <person name="Barry K."/>
            <person name="Beard J."/>
            <person name="Benny G.L."/>
            <person name="Blankenship S."/>
            <person name="Bonito G."/>
            <person name="Cuomo C."/>
            <person name="Desiro A."/>
            <person name="Gervers K.A."/>
            <person name="Hundley H."/>
            <person name="Kuo A."/>
            <person name="LaButti K."/>
            <person name="Lang B.F."/>
            <person name="Lipzen A."/>
            <person name="O'Donnell K."/>
            <person name="Pangilinan J."/>
            <person name="Reynolds N."/>
            <person name="Sandor L."/>
            <person name="Smith M.W."/>
            <person name="Tsang A."/>
            <person name="Grigoriev I.V."/>
            <person name="Stajich J.E."/>
            <person name="Spatafora J.W."/>
        </authorList>
    </citation>
    <scope>NUCLEOTIDE SEQUENCE</scope>
    <source>
        <strain evidence="2">RSA 2281</strain>
    </source>
</reference>
<name>A0AAD5KJZ6_9FUNG</name>